<gene>
    <name evidence="2" type="ORF">BC793_113229</name>
</gene>
<dbReference type="Gene3D" id="1.25.10.10">
    <property type="entry name" value="Leucine-rich Repeat Variant"/>
    <property type="match status" value="2"/>
</dbReference>
<proteinExistence type="predicted"/>
<dbReference type="OrthoDB" id="3288771at2"/>
<dbReference type="InterPro" id="IPR004830">
    <property type="entry name" value="LRR_variant"/>
</dbReference>
<dbReference type="AlphaFoldDB" id="A0A316FAJ1"/>
<name>A0A316FAJ1_9ACTN</name>
<dbReference type="EMBL" id="QGGR01000013">
    <property type="protein sequence ID" value="PWK43547.1"/>
    <property type="molecule type" value="Genomic_DNA"/>
</dbReference>
<feature type="compositionally biased region" description="Basic residues" evidence="1">
    <location>
        <begin position="377"/>
        <end position="387"/>
    </location>
</feature>
<reference evidence="2 3" key="1">
    <citation type="submission" date="2018-05" db="EMBL/GenBank/DDBJ databases">
        <title>Genomic Encyclopedia of Archaeal and Bacterial Type Strains, Phase II (KMG-II): from individual species to whole genera.</title>
        <authorList>
            <person name="Goeker M."/>
        </authorList>
    </citation>
    <scope>NUCLEOTIDE SEQUENCE [LARGE SCALE GENOMIC DNA]</scope>
    <source>
        <strain evidence="2 3">DSM 45184</strain>
    </source>
</reference>
<keyword evidence="3" id="KW-1185">Reference proteome</keyword>
<accession>A0A316FAJ1</accession>
<evidence type="ECO:0000256" key="1">
    <source>
        <dbReference type="SAM" id="MobiDB-lite"/>
    </source>
</evidence>
<organism evidence="2 3">
    <name type="scientific">Actinoplanes xinjiangensis</name>
    <dbReference type="NCBI Taxonomy" id="512350"/>
    <lineage>
        <taxon>Bacteria</taxon>
        <taxon>Bacillati</taxon>
        <taxon>Actinomycetota</taxon>
        <taxon>Actinomycetes</taxon>
        <taxon>Micromonosporales</taxon>
        <taxon>Micromonosporaceae</taxon>
        <taxon>Actinoplanes</taxon>
    </lineage>
</organism>
<evidence type="ECO:0000313" key="2">
    <source>
        <dbReference type="EMBL" id="PWK43547.1"/>
    </source>
</evidence>
<feature type="region of interest" description="Disordered" evidence="1">
    <location>
        <begin position="376"/>
        <end position="399"/>
    </location>
</feature>
<dbReference type="InterPro" id="IPR011989">
    <property type="entry name" value="ARM-like"/>
</dbReference>
<protein>
    <recommendedName>
        <fullName evidence="4">Leucine rich repeat (LRR) protein</fullName>
    </recommendedName>
</protein>
<evidence type="ECO:0008006" key="4">
    <source>
        <dbReference type="Google" id="ProtNLM"/>
    </source>
</evidence>
<dbReference type="Proteomes" id="UP000245697">
    <property type="component" value="Unassembled WGS sequence"/>
</dbReference>
<comment type="caution">
    <text evidence="2">The sequence shown here is derived from an EMBL/GenBank/DDBJ whole genome shotgun (WGS) entry which is preliminary data.</text>
</comment>
<dbReference type="Pfam" id="PF01816">
    <property type="entry name" value="LRV"/>
    <property type="match status" value="1"/>
</dbReference>
<dbReference type="RefSeq" id="WP_109597400.1">
    <property type="nucleotide sequence ID" value="NZ_BONA01000064.1"/>
</dbReference>
<dbReference type="SUPFAM" id="SSF48371">
    <property type="entry name" value="ARM repeat"/>
    <property type="match status" value="3"/>
</dbReference>
<dbReference type="InterPro" id="IPR016024">
    <property type="entry name" value="ARM-type_fold"/>
</dbReference>
<evidence type="ECO:0000313" key="3">
    <source>
        <dbReference type="Proteomes" id="UP000245697"/>
    </source>
</evidence>
<sequence length="488" mass="52523">MSDAALDGLATNPALPPDLLRRLIAWRRGFGRVAGRADLTGELVEEMLATDWSWLLTSLAGNRAVAPSVRLRLAGHPDPTVRWAVASAAAGEPDRAAFERLVTDPYQRLRVALAENHDMPADLRARLAGDPDPEVRQTLARTWPDLPEGVRRRLLTDRQETVRAAACATYHTRLPHPGIPADLLPALIADPVTRAGAVRHLTLTAGWAARLAGDPDYEVRRELARHPGLPAGVRDRLASDDSATVQAAVFAREDTPEPLRALIHDEVHRKDAASGDTLLDHPGLEDLDDLAFVQLIEDREAAGVLRYGPLPWVTADPVRHVGSPYVRFRIAAAVAAASLPPGAVRRLLADDDPRVPETVVGHAPHLVDVANAERIERAHRRPSKGGRSRPADSYPFPPEALRRFAADPDPRMRVLGPRDPGLPVEILAALAADPVADVRSAAAAHPRMPASALVRLLDDADERVAAAAGAHPALPVDAMAALLHRAGL</sequence>